<accession>A2E2F2</accession>
<dbReference type="InParanoid" id="A2E2F2"/>
<dbReference type="VEuPathDB" id="TrichDB:TVAGG3_0305560"/>
<dbReference type="KEGG" id="tva:4771098"/>
<dbReference type="EMBL" id="DS113290">
    <property type="protein sequence ID" value="EAY13127.1"/>
    <property type="molecule type" value="Genomic_DNA"/>
</dbReference>
<reference evidence="2" key="1">
    <citation type="submission" date="2006-10" db="EMBL/GenBank/DDBJ databases">
        <authorList>
            <person name="Amadeo P."/>
            <person name="Zhao Q."/>
            <person name="Wortman J."/>
            <person name="Fraser-Liggett C."/>
            <person name="Carlton J."/>
        </authorList>
    </citation>
    <scope>NUCLEOTIDE SEQUENCE</scope>
    <source>
        <strain evidence="2">G3</strain>
    </source>
</reference>
<name>A2E2F2_TRIV3</name>
<keyword evidence="1" id="KW-0175">Coiled coil</keyword>
<dbReference type="AlphaFoldDB" id="A2E2F2"/>
<evidence type="ECO:0000313" key="3">
    <source>
        <dbReference type="Proteomes" id="UP000001542"/>
    </source>
</evidence>
<organism evidence="2 3">
    <name type="scientific">Trichomonas vaginalis (strain ATCC PRA-98 / G3)</name>
    <dbReference type="NCBI Taxonomy" id="412133"/>
    <lineage>
        <taxon>Eukaryota</taxon>
        <taxon>Metamonada</taxon>
        <taxon>Parabasalia</taxon>
        <taxon>Trichomonadida</taxon>
        <taxon>Trichomonadidae</taxon>
        <taxon>Trichomonas</taxon>
    </lineage>
</organism>
<evidence type="ECO:0008006" key="4">
    <source>
        <dbReference type="Google" id="ProtNLM"/>
    </source>
</evidence>
<dbReference type="VEuPathDB" id="TrichDB:TVAG_444100"/>
<keyword evidence="3" id="KW-1185">Reference proteome</keyword>
<gene>
    <name evidence="2" type="ORF">TVAG_444100</name>
</gene>
<dbReference type="Proteomes" id="UP000001542">
    <property type="component" value="Unassembled WGS sequence"/>
</dbReference>
<proteinExistence type="predicted"/>
<dbReference type="SMR" id="A2E2F2"/>
<reference evidence="2" key="2">
    <citation type="journal article" date="2007" name="Science">
        <title>Draft genome sequence of the sexually transmitted pathogen Trichomonas vaginalis.</title>
        <authorList>
            <person name="Carlton J.M."/>
            <person name="Hirt R.P."/>
            <person name="Silva J.C."/>
            <person name="Delcher A.L."/>
            <person name="Schatz M."/>
            <person name="Zhao Q."/>
            <person name="Wortman J.R."/>
            <person name="Bidwell S.L."/>
            <person name="Alsmark U.C.M."/>
            <person name="Besteiro S."/>
            <person name="Sicheritz-Ponten T."/>
            <person name="Noel C.J."/>
            <person name="Dacks J.B."/>
            <person name="Foster P.G."/>
            <person name="Simillion C."/>
            <person name="Van de Peer Y."/>
            <person name="Miranda-Saavedra D."/>
            <person name="Barton G.J."/>
            <person name="Westrop G.D."/>
            <person name="Mueller S."/>
            <person name="Dessi D."/>
            <person name="Fiori P.L."/>
            <person name="Ren Q."/>
            <person name="Paulsen I."/>
            <person name="Zhang H."/>
            <person name="Bastida-Corcuera F.D."/>
            <person name="Simoes-Barbosa A."/>
            <person name="Brown M.T."/>
            <person name="Hayes R.D."/>
            <person name="Mukherjee M."/>
            <person name="Okumura C.Y."/>
            <person name="Schneider R."/>
            <person name="Smith A.J."/>
            <person name="Vanacova S."/>
            <person name="Villalvazo M."/>
            <person name="Haas B.J."/>
            <person name="Pertea M."/>
            <person name="Feldblyum T.V."/>
            <person name="Utterback T.R."/>
            <person name="Shu C.L."/>
            <person name="Osoegawa K."/>
            <person name="de Jong P.J."/>
            <person name="Hrdy I."/>
            <person name="Horvathova L."/>
            <person name="Zubacova Z."/>
            <person name="Dolezal P."/>
            <person name="Malik S.B."/>
            <person name="Logsdon J.M. Jr."/>
            <person name="Henze K."/>
            <person name="Gupta A."/>
            <person name="Wang C.C."/>
            <person name="Dunne R.L."/>
            <person name="Upcroft J.A."/>
            <person name="Upcroft P."/>
            <person name="White O."/>
            <person name="Salzberg S.L."/>
            <person name="Tang P."/>
            <person name="Chiu C.-H."/>
            <person name="Lee Y.-S."/>
            <person name="Embley T.M."/>
            <person name="Coombs G.H."/>
            <person name="Mottram J.C."/>
            <person name="Tachezy J."/>
            <person name="Fraser-Liggett C.M."/>
            <person name="Johnson P.J."/>
        </authorList>
    </citation>
    <scope>NUCLEOTIDE SEQUENCE [LARGE SCALE GENOMIC DNA]</scope>
    <source>
        <strain evidence="2">G3</strain>
    </source>
</reference>
<evidence type="ECO:0000313" key="2">
    <source>
        <dbReference type="EMBL" id="EAY13127.1"/>
    </source>
</evidence>
<evidence type="ECO:0000256" key="1">
    <source>
        <dbReference type="SAM" id="Coils"/>
    </source>
</evidence>
<dbReference type="RefSeq" id="XP_001325350.1">
    <property type="nucleotide sequence ID" value="XM_001325315.1"/>
</dbReference>
<sequence>MTEFSENRAKTAQPKLMLSNISDAVPMKFQRTYENYSNEELEAEIKKYKEINSKKSFIRDQLEIQNDEYSKNLRRQAKCLSFLTSDKNAKEIAFKAIAANPYEKRLEIENTRLQSEREISTQNSILVLNNSLQISRLLNTEDIAEVRKMKMAIAIQNQNVLDSIRALESNPKFNFAAFVDRQRYYEQIAAQLSEKRFKLNKISKDNQELRIKLQQITEEHNKYNEMQRKHSELLRKKDKIDLIKLKNEKLLAEVTELEQKNTREIRKRESSSSNYYNTLPNAQEQWAPANISESQDISVEELKSERDRLKSVYNKKIEILKQARMKISSALSILHDCYDTTLTSRNELM</sequence>
<feature type="coiled-coil region" evidence="1">
    <location>
        <begin position="199"/>
        <end position="267"/>
    </location>
</feature>
<protein>
    <recommendedName>
        <fullName evidence="4">DUF4201 domain-containing protein</fullName>
    </recommendedName>
</protein>